<dbReference type="Proteomes" id="UP000322000">
    <property type="component" value="Chromosome 2"/>
</dbReference>
<protein>
    <submittedName>
        <fullName evidence="3">Uncharacterized protein LOC113501194</fullName>
    </submittedName>
</protein>
<dbReference type="GeneID" id="113501194"/>
<dbReference type="OrthoDB" id="7423251at2759"/>
<proteinExistence type="predicted"/>
<accession>A0A7E5WD13</accession>
<keyword evidence="2" id="KW-1185">Reference proteome</keyword>
<dbReference type="KEGG" id="tnl:113501194"/>
<dbReference type="InParanoid" id="A0A7E5WD13"/>
<dbReference type="AlphaFoldDB" id="A0A7E5WD13"/>
<gene>
    <name evidence="3" type="primary">LOC113501194</name>
</gene>
<sequence length="161" mass="18466">MQSRTIVLHAKIIVLITVTVFISEGAADISSIKDFIIRPVKKSNYRETTKKASSTAMDVWYGNRTMIDVLSKEFSDIVHRMSSRPVRSPTLFAIEKGIDKISKTPDSYRDTTYQVSKVEINFFNTLNETIHTIQLMPLPRPQTNNSTVFKVLEPILRKRDF</sequence>
<feature type="chain" id="PRO_5029006191" evidence="1">
    <location>
        <begin position="28"/>
        <end position="161"/>
    </location>
</feature>
<evidence type="ECO:0000256" key="1">
    <source>
        <dbReference type="SAM" id="SignalP"/>
    </source>
</evidence>
<evidence type="ECO:0000313" key="3">
    <source>
        <dbReference type="RefSeq" id="XP_026738066.1"/>
    </source>
</evidence>
<feature type="signal peptide" evidence="1">
    <location>
        <begin position="1"/>
        <end position="27"/>
    </location>
</feature>
<dbReference type="RefSeq" id="XP_026738066.1">
    <property type="nucleotide sequence ID" value="XM_026882265.1"/>
</dbReference>
<keyword evidence="1" id="KW-0732">Signal</keyword>
<evidence type="ECO:0000313" key="2">
    <source>
        <dbReference type="Proteomes" id="UP000322000"/>
    </source>
</evidence>
<organism evidence="2 3">
    <name type="scientific">Trichoplusia ni</name>
    <name type="common">Cabbage looper</name>
    <dbReference type="NCBI Taxonomy" id="7111"/>
    <lineage>
        <taxon>Eukaryota</taxon>
        <taxon>Metazoa</taxon>
        <taxon>Ecdysozoa</taxon>
        <taxon>Arthropoda</taxon>
        <taxon>Hexapoda</taxon>
        <taxon>Insecta</taxon>
        <taxon>Pterygota</taxon>
        <taxon>Neoptera</taxon>
        <taxon>Endopterygota</taxon>
        <taxon>Lepidoptera</taxon>
        <taxon>Glossata</taxon>
        <taxon>Ditrysia</taxon>
        <taxon>Noctuoidea</taxon>
        <taxon>Noctuidae</taxon>
        <taxon>Plusiinae</taxon>
        <taxon>Trichoplusia</taxon>
    </lineage>
</organism>
<reference evidence="3" key="1">
    <citation type="submission" date="2025-08" db="UniProtKB">
        <authorList>
            <consortium name="RefSeq"/>
        </authorList>
    </citation>
    <scope>IDENTIFICATION</scope>
</reference>
<name>A0A7E5WD13_TRINI</name>